<keyword evidence="2" id="KW-1185">Reference proteome</keyword>
<proteinExistence type="predicted"/>
<evidence type="ECO:0000313" key="2">
    <source>
        <dbReference type="Proteomes" id="UP000470470"/>
    </source>
</evidence>
<evidence type="ECO:0000313" key="1">
    <source>
        <dbReference type="EMBL" id="NEL56091.1"/>
    </source>
</evidence>
<name>A0A7K3WHX0_9ACTN</name>
<protein>
    <submittedName>
        <fullName evidence="1">Phosphodiesterase</fullName>
    </submittedName>
</protein>
<accession>A0A7K3WHX0</accession>
<dbReference type="EMBL" id="JAAGWK010000030">
    <property type="protein sequence ID" value="NEL56091.1"/>
    <property type="molecule type" value="Genomic_DNA"/>
</dbReference>
<dbReference type="InterPro" id="IPR020835">
    <property type="entry name" value="Catalase_sf"/>
</dbReference>
<reference evidence="1 2" key="1">
    <citation type="submission" date="2020-02" db="EMBL/GenBank/DDBJ databases">
        <title>The whole genome sequence of CPCC 205119.</title>
        <authorList>
            <person name="Jiang Z."/>
        </authorList>
    </citation>
    <scope>NUCLEOTIDE SEQUENCE [LARGE SCALE GENOMIC DNA]</scope>
    <source>
        <strain evidence="1 2">CPCC 205119</strain>
    </source>
</reference>
<dbReference type="GO" id="GO:0020037">
    <property type="term" value="F:heme binding"/>
    <property type="evidence" value="ECO:0007669"/>
    <property type="project" value="InterPro"/>
</dbReference>
<dbReference type="AlphaFoldDB" id="A0A7K3WHX0"/>
<organism evidence="1 2">
    <name type="scientific">Goekera deserti</name>
    <dbReference type="NCBI Taxonomy" id="2497753"/>
    <lineage>
        <taxon>Bacteria</taxon>
        <taxon>Bacillati</taxon>
        <taxon>Actinomycetota</taxon>
        <taxon>Actinomycetes</taxon>
        <taxon>Geodermatophilales</taxon>
        <taxon>Geodermatophilaceae</taxon>
        <taxon>Goekera</taxon>
    </lineage>
</organism>
<comment type="caution">
    <text evidence="1">The sequence shown here is derived from an EMBL/GenBank/DDBJ whole genome shotgun (WGS) entry which is preliminary data.</text>
</comment>
<dbReference type="SUPFAM" id="SSF56634">
    <property type="entry name" value="Heme-dependent catalase-like"/>
    <property type="match status" value="1"/>
</dbReference>
<dbReference type="Proteomes" id="UP000470470">
    <property type="component" value="Unassembled WGS sequence"/>
</dbReference>
<sequence length="238" mass="24454">MMDVFSGTGRVIAMGMAAVARVTDTKPMHPSGVVSAAVLERHGRATPVGVPWLDEPGSDDAVLRLSRSFGLPSVLPDVLGFALRVPGERPVDLLLSTTGSGRWSRLVFLPRHDAGSTYGSVMAFSSPAGSVRLAAWATAGLPSAPDELAVRVAGGGVEFVLAAAVGTGDAEPFARVRVTGLWAPLDPPLHFDAVRHAPPGLPAAGPIARMRVPAYAAARDALGDPLGDGAPAGHARPR</sequence>
<gene>
    <name evidence="1" type="ORF">G1H19_19130</name>
</gene>